<dbReference type="Pfam" id="PF00583">
    <property type="entry name" value="Acetyltransf_1"/>
    <property type="match status" value="1"/>
</dbReference>
<dbReference type="InterPro" id="IPR050832">
    <property type="entry name" value="Bact_Acetyltransf"/>
</dbReference>
<keyword evidence="1 4" id="KW-0808">Transferase</keyword>
<dbReference type="GO" id="GO:0016747">
    <property type="term" value="F:acyltransferase activity, transferring groups other than amino-acyl groups"/>
    <property type="evidence" value="ECO:0007669"/>
    <property type="project" value="InterPro"/>
</dbReference>
<proteinExistence type="predicted"/>
<dbReference type="Proteomes" id="UP000249590">
    <property type="component" value="Unassembled WGS sequence"/>
</dbReference>
<sequence>MAPQWRDRPRCTRADGGRDAAAAGRAMTTIRLATRDDRAGWEALWCACCAHFRADLMTAEVVAGIWRRILDPQFPMQAWLALGDTGAVGLAHTILHPRTFSLRMVCTLEDLWVAPHARGQGAATALIGHLADVGRRSGWDRVQWETGLDNQRAARLYERLATPRPTRTYQIDLVSRP</sequence>
<dbReference type="PANTHER" id="PTHR43877">
    <property type="entry name" value="AMINOALKYLPHOSPHONATE N-ACETYLTRANSFERASE-RELATED-RELATED"/>
    <property type="match status" value="1"/>
</dbReference>
<dbReference type="PROSITE" id="PS51186">
    <property type="entry name" value="GNAT"/>
    <property type="match status" value="1"/>
</dbReference>
<dbReference type="InterPro" id="IPR000182">
    <property type="entry name" value="GNAT_dom"/>
</dbReference>
<comment type="caution">
    <text evidence="4">The sequence shown here is derived from an EMBL/GenBank/DDBJ whole genome shotgun (WGS) entry which is preliminary data.</text>
</comment>
<protein>
    <submittedName>
        <fullName evidence="4">N-acetyltransferase</fullName>
    </submittedName>
</protein>
<evidence type="ECO:0000313" key="4">
    <source>
        <dbReference type="EMBL" id="RAH96093.1"/>
    </source>
</evidence>
<name>A0A8B2NGB8_9HYPH</name>
<feature type="domain" description="N-acetyltransferase" evidence="3">
    <location>
        <begin position="28"/>
        <end position="177"/>
    </location>
</feature>
<dbReference type="AlphaFoldDB" id="A0A8B2NGB8"/>
<evidence type="ECO:0000313" key="5">
    <source>
        <dbReference type="Proteomes" id="UP000249590"/>
    </source>
</evidence>
<reference evidence="4 5" key="1">
    <citation type="submission" date="2018-05" db="EMBL/GenBank/DDBJ databases">
        <title>Acuticoccus sediminis sp. nov., isolated from deep-sea sediment of Indian Ocean.</title>
        <authorList>
            <person name="Liu X."/>
            <person name="Lai Q."/>
            <person name="Du Y."/>
            <person name="Sun F."/>
            <person name="Zhang X."/>
            <person name="Wang S."/>
            <person name="Shao Z."/>
        </authorList>
    </citation>
    <scope>NUCLEOTIDE SEQUENCE [LARGE SCALE GENOMIC DNA]</scope>
    <source>
        <strain evidence="4 5">PTG4-2</strain>
    </source>
</reference>
<accession>A0A8B2NGB8</accession>
<keyword evidence="2" id="KW-0012">Acyltransferase</keyword>
<organism evidence="4 5">
    <name type="scientific">Acuticoccus sediminis</name>
    <dbReference type="NCBI Taxonomy" id="2184697"/>
    <lineage>
        <taxon>Bacteria</taxon>
        <taxon>Pseudomonadati</taxon>
        <taxon>Pseudomonadota</taxon>
        <taxon>Alphaproteobacteria</taxon>
        <taxon>Hyphomicrobiales</taxon>
        <taxon>Amorphaceae</taxon>
        <taxon>Acuticoccus</taxon>
    </lineage>
</organism>
<evidence type="ECO:0000256" key="2">
    <source>
        <dbReference type="ARBA" id="ARBA00023315"/>
    </source>
</evidence>
<dbReference type="PANTHER" id="PTHR43877:SF2">
    <property type="entry name" value="AMINOALKYLPHOSPHONATE N-ACETYLTRANSFERASE-RELATED"/>
    <property type="match status" value="1"/>
</dbReference>
<dbReference type="InterPro" id="IPR016181">
    <property type="entry name" value="Acyl_CoA_acyltransferase"/>
</dbReference>
<dbReference type="SUPFAM" id="SSF55729">
    <property type="entry name" value="Acyl-CoA N-acyltransferases (Nat)"/>
    <property type="match status" value="1"/>
</dbReference>
<evidence type="ECO:0000256" key="1">
    <source>
        <dbReference type="ARBA" id="ARBA00022679"/>
    </source>
</evidence>
<keyword evidence="5" id="KW-1185">Reference proteome</keyword>
<evidence type="ECO:0000259" key="3">
    <source>
        <dbReference type="PROSITE" id="PS51186"/>
    </source>
</evidence>
<dbReference type="CDD" id="cd04301">
    <property type="entry name" value="NAT_SF"/>
    <property type="match status" value="1"/>
</dbReference>
<dbReference type="Gene3D" id="3.40.630.30">
    <property type="match status" value="1"/>
</dbReference>
<gene>
    <name evidence="4" type="ORF">DLJ53_33220</name>
</gene>
<dbReference type="EMBL" id="QHHQ01000016">
    <property type="protein sequence ID" value="RAH96093.1"/>
    <property type="molecule type" value="Genomic_DNA"/>
</dbReference>